<dbReference type="KEGG" id="csa:Csal_2037"/>
<dbReference type="PANTHER" id="PTHR11707">
    <property type="entry name" value="L-ASPARAGINASE"/>
    <property type="match status" value="1"/>
</dbReference>
<dbReference type="Pfam" id="PF17763">
    <property type="entry name" value="Asparaginase_C"/>
    <property type="match status" value="1"/>
</dbReference>
<organism evidence="6 7">
    <name type="scientific">Chromohalobacter israelensis (strain ATCC BAA-138 / DSM 3043 / CIP 106854 / NCIMB 13768 / 1H11)</name>
    <name type="common">Chromohalobacter salexigens</name>
    <dbReference type="NCBI Taxonomy" id="290398"/>
    <lineage>
        <taxon>Bacteria</taxon>
        <taxon>Pseudomonadati</taxon>
        <taxon>Pseudomonadota</taxon>
        <taxon>Gammaproteobacteria</taxon>
        <taxon>Oceanospirillales</taxon>
        <taxon>Halomonadaceae</taxon>
        <taxon>Chromohalobacter</taxon>
    </lineage>
</organism>
<feature type="domain" description="L-asparaginase N-terminal" evidence="4">
    <location>
        <begin position="7"/>
        <end position="190"/>
    </location>
</feature>
<sequence>MTTANTILVLYTGGTLGMIESAHGLRPAGDFEARLRLAISRLPASRGDGIPPFEMLEYATPIDSSSATPVDWQRLARDIATRHADYAGFVVLHGTDTLAWTASSLAFQLQGIDKPVVVTGAQKPLEAPGSDALGNIETALRFAALPGLAEVTVAFAGKLMRGCRSRKWDTHAFDGFASPNWPLLGECIDGAPVLYPSRLLSPSGAPRFELPDLSTTSSVVRLALWPGIQARQVATLLDEDSVRGAVLECWGSGNMPDDPHLAGALVTASGAGKLLAVVSQCPHGPVALETYASGQALGDAGVLAGDDMTPEAAFTKLTHVLAQPLTDAQRRHRFLSPLCGERSALA</sequence>
<evidence type="ECO:0000259" key="4">
    <source>
        <dbReference type="Pfam" id="PF00710"/>
    </source>
</evidence>
<feature type="domain" description="Asparaginase/glutaminase C-terminal" evidence="5">
    <location>
        <begin position="219"/>
        <end position="334"/>
    </location>
</feature>
<name>Q1QVX0_CHRI1</name>
<dbReference type="HOGENOM" id="CLU_019134_2_3_6"/>
<dbReference type="Gene3D" id="3.40.50.1170">
    <property type="entry name" value="L-asparaginase, N-terminal domain"/>
    <property type="match status" value="1"/>
</dbReference>
<dbReference type="OrthoDB" id="9788068at2"/>
<dbReference type="CDD" id="cd08963">
    <property type="entry name" value="L-asparaginase_I"/>
    <property type="match status" value="1"/>
</dbReference>
<dbReference type="PROSITE" id="PS00917">
    <property type="entry name" value="ASN_GLN_ASE_2"/>
    <property type="match status" value="1"/>
</dbReference>
<dbReference type="SFLD" id="SFLDS00057">
    <property type="entry name" value="Glutaminase/Asparaginase"/>
    <property type="match status" value="1"/>
</dbReference>
<dbReference type="RefSeq" id="WP_011507334.1">
    <property type="nucleotide sequence ID" value="NC_007963.1"/>
</dbReference>
<feature type="binding site" evidence="2">
    <location>
        <position position="64"/>
    </location>
    <ligand>
        <name>substrate</name>
    </ligand>
</feature>
<keyword evidence="6" id="KW-0378">Hydrolase</keyword>
<gene>
    <name evidence="6" type="ordered locus">Csal_2037</name>
</gene>
<dbReference type="PROSITE" id="PS51732">
    <property type="entry name" value="ASN_GLN_ASE_3"/>
    <property type="match status" value="1"/>
</dbReference>
<dbReference type="SMART" id="SM00870">
    <property type="entry name" value="Asparaginase"/>
    <property type="match status" value="1"/>
</dbReference>
<dbReference type="InterPro" id="IPR041725">
    <property type="entry name" value="L-asparaginase_I"/>
</dbReference>
<dbReference type="InterPro" id="IPR040919">
    <property type="entry name" value="Asparaginase_C"/>
</dbReference>
<dbReference type="EC" id="3.5.1.1" evidence="6"/>
<dbReference type="AlphaFoldDB" id="Q1QVX0"/>
<evidence type="ECO:0000313" key="7">
    <source>
        <dbReference type="Proteomes" id="UP000000239"/>
    </source>
</evidence>
<evidence type="ECO:0000259" key="5">
    <source>
        <dbReference type="Pfam" id="PF17763"/>
    </source>
</evidence>
<dbReference type="GO" id="GO:0004067">
    <property type="term" value="F:asparaginase activity"/>
    <property type="evidence" value="ECO:0007669"/>
    <property type="project" value="UniProtKB-UniRule"/>
</dbReference>
<proteinExistence type="predicted"/>
<keyword evidence="7" id="KW-1185">Reference proteome</keyword>
<protein>
    <submittedName>
        <fullName evidence="6">Asparaginase</fullName>
        <ecNumber evidence="6">3.5.1.1</ecNumber>
    </submittedName>
</protein>
<dbReference type="Pfam" id="PF00710">
    <property type="entry name" value="Asparaginase"/>
    <property type="match status" value="1"/>
</dbReference>
<dbReference type="InterPro" id="IPR037152">
    <property type="entry name" value="L-asparaginase_N_sf"/>
</dbReference>
<dbReference type="EMBL" id="CP000285">
    <property type="protein sequence ID" value="ABE59388.1"/>
    <property type="molecule type" value="Genomic_DNA"/>
</dbReference>
<evidence type="ECO:0000313" key="6">
    <source>
        <dbReference type="EMBL" id="ABE59388.1"/>
    </source>
</evidence>
<dbReference type="STRING" id="290398.Csal_2037"/>
<dbReference type="InterPro" id="IPR036152">
    <property type="entry name" value="Asp/glu_Ase-like_sf"/>
</dbReference>
<dbReference type="SUPFAM" id="SSF53774">
    <property type="entry name" value="Glutaminase/Asparaginase"/>
    <property type="match status" value="1"/>
</dbReference>
<dbReference type="PRINTS" id="PR00139">
    <property type="entry name" value="ASNGLNASE"/>
</dbReference>
<reference evidence="6 7" key="1">
    <citation type="journal article" date="2011" name="Stand. Genomic Sci.">
        <title>Complete genome sequence of the halophilic and highly halotolerant Chromohalobacter salexigens type strain (1H11(T)).</title>
        <authorList>
            <person name="Copeland A."/>
            <person name="O'Connor K."/>
            <person name="Lucas S."/>
            <person name="Lapidus A."/>
            <person name="Berry K.W."/>
            <person name="Detter J.C."/>
            <person name="Del Rio T.G."/>
            <person name="Hammon N."/>
            <person name="Dalin E."/>
            <person name="Tice H."/>
            <person name="Pitluck S."/>
            <person name="Bruce D."/>
            <person name="Goodwin L."/>
            <person name="Han C."/>
            <person name="Tapia R."/>
            <person name="Saunders E."/>
            <person name="Schmutz J."/>
            <person name="Brettin T."/>
            <person name="Larimer F."/>
            <person name="Land M."/>
            <person name="Hauser L."/>
            <person name="Vargas C."/>
            <person name="Nieto J.J."/>
            <person name="Kyrpides N.C."/>
            <person name="Ivanova N."/>
            <person name="Goker M."/>
            <person name="Klenk H.P."/>
            <person name="Csonka L.N."/>
            <person name="Woyke T."/>
        </authorList>
    </citation>
    <scope>NUCLEOTIDE SEQUENCE [LARGE SCALE GENOMIC DNA]</scope>
    <source>
        <strain evidence="7">ATCC BAA-138 / DSM 3043 / CIP 106854 / NCIMB 13768 / 1H11</strain>
    </source>
</reference>
<dbReference type="GeneID" id="95334748"/>
<dbReference type="InterPro" id="IPR006034">
    <property type="entry name" value="Asparaginase/glutaminase-like"/>
</dbReference>
<dbReference type="PIRSF" id="PIRSF500176">
    <property type="entry name" value="L_ASNase"/>
    <property type="match status" value="1"/>
</dbReference>
<dbReference type="InterPro" id="IPR027473">
    <property type="entry name" value="L-asparaginase_C"/>
</dbReference>
<feature type="binding site" evidence="2">
    <location>
        <begin position="95"/>
        <end position="96"/>
    </location>
    <ligand>
        <name>substrate</name>
    </ligand>
</feature>
<dbReference type="Proteomes" id="UP000000239">
    <property type="component" value="Chromosome"/>
</dbReference>
<evidence type="ECO:0000256" key="3">
    <source>
        <dbReference type="PROSITE-ProRule" id="PRU10100"/>
    </source>
</evidence>
<dbReference type="InterPro" id="IPR027474">
    <property type="entry name" value="L-asparaginase_N"/>
</dbReference>
<dbReference type="eggNOG" id="COG0252">
    <property type="taxonomic scope" value="Bacteria"/>
</dbReference>
<feature type="active site" description="O-isoaspartyl threonine intermediate" evidence="1">
    <location>
        <position position="15"/>
    </location>
</feature>
<dbReference type="InterPro" id="IPR027475">
    <property type="entry name" value="Asparaginase/glutaminase_AS2"/>
</dbReference>
<accession>Q1QVX0</accession>
<dbReference type="Gene3D" id="3.40.50.40">
    <property type="match status" value="1"/>
</dbReference>
<evidence type="ECO:0000256" key="2">
    <source>
        <dbReference type="PIRSR" id="PIRSR001220-2"/>
    </source>
</evidence>
<evidence type="ECO:0000256" key="1">
    <source>
        <dbReference type="PIRSR" id="PIRSR001220-1"/>
    </source>
</evidence>
<dbReference type="PANTHER" id="PTHR11707:SF28">
    <property type="entry name" value="60 KDA LYSOPHOSPHOLIPASE"/>
    <property type="match status" value="1"/>
</dbReference>
<feature type="active site" evidence="3">
    <location>
        <position position="95"/>
    </location>
</feature>
<dbReference type="PIRSF" id="PIRSF001220">
    <property type="entry name" value="L-ASNase_gatD"/>
    <property type="match status" value="1"/>
</dbReference>